<sequence length="325" mass="38531">MNKKFTLNILLIVIVFGPIGQFVLFKFTPIYNLNLYTELYNDASWVKGKPKIAIMGSSHARYHIIPSEIAKLNKGYEFKDIVNIGENAASPFRMYTTFMKNRDKFSKLKTVYYTLEPHMLGEKYYPYNTYEEIFLSYEQWKYLEKNHNKHNNYFFSFQTFVKSLEFKNSNRSRTNGYSALKHKKFNTYSKRKVSKQVYEPLELFPVSEHGIKYLKELKEELERQGTDFIFVFTPTYTWQKIYANEAKAYDNMLIEMLNKHLGKSKVIGSLWPEDFNLSYEDFKDDTHLAHSGALKFTQKVFGNINTHSNIKSQILKNTYTYHINE</sequence>
<reference evidence="2" key="1">
    <citation type="submission" date="2020-01" db="EMBL/GenBank/DDBJ databases">
        <authorList>
            <person name="Meier V. D."/>
            <person name="Meier V D."/>
        </authorList>
    </citation>
    <scope>NUCLEOTIDE SEQUENCE</scope>
    <source>
        <strain evidence="2">HLG_WM_MAG_01</strain>
    </source>
</reference>
<keyword evidence="1" id="KW-0472">Membrane</keyword>
<name>A0A6S6T268_9BACT</name>
<organism evidence="2">
    <name type="scientific">uncultured Sulfurovum sp</name>
    <dbReference type="NCBI Taxonomy" id="269237"/>
    <lineage>
        <taxon>Bacteria</taxon>
        <taxon>Pseudomonadati</taxon>
        <taxon>Campylobacterota</taxon>
        <taxon>Epsilonproteobacteria</taxon>
        <taxon>Campylobacterales</taxon>
        <taxon>Sulfurovaceae</taxon>
        <taxon>Sulfurovum</taxon>
        <taxon>environmental samples</taxon>
    </lineage>
</organism>
<protein>
    <recommendedName>
        <fullName evidence="3">DUF1574 domain-containing protein</fullName>
    </recommendedName>
</protein>
<keyword evidence="1" id="KW-0812">Transmembrane</keyword>
<evidence type="ECO:0008006" key="3">
    <source>
        <dbReference type="Google" id="ProtNLM"/>
    </source>
</evidence>
<gene>
    <name evidence="2" type="ORF">HELGO_WM319</name>
</gene>
<dbReference type="EMBL" id="CACVAS010000058">
    <property type="protein sequence ID" value="CAA6812743.1"/>
    <property type="molecule type" value="Genomic_DNA"/>
</dbReference>
<proteinExistence type="predicted"/>
<evidence type="ECO:0000313" key="2">
    <source>
        <dbReference type="EMBL" id="CAA6812743.1"/>
    </source>
</evidence>
<accession>A0A6S6T268</accession>
<dbReference type="AlphaFoldDB" id="A0A6S6T268"/>
<feature type="transmembrane region" description="Helical" evidence="1">
    <location>
        <begin position="7"/>
        <end position="25"/>
    </location>
</feature>
<keyword evidence="1" id="KW-1133">Transmembrane helix</keyword>
<evidence type="ECO:0000256" key="1">
    <source>
        <dbReference type="SAM" id="Phobius"/>
    </source>
</evidence>